<sequence length="419" mass="47143">MVTLSDDEYKEAITSWERDCARLRSESQNSTASQTVLYLESQIALGQIGDVPIASRDNNTAKYPALLHLYDWNALKKEEKKIAIEHLQDLEKAHWKAIKGNEVKQDFGTKVNRRKTLLTKNLPREWRAWHKMYGAEQRETFDILQERRKARERGEKHFQYRSMGGEVMSFGGEDESAELAMVPEKASSSQIPVGREAPAPAKSPSGANRLESVGALPYGIRADPTIDMGSYPLPYTMIDRVEGMGVAAPLNVRPPVAIESPAFIPDDSVTESTHVKVTTPYGNKTVIPGVEVKLESIRDGSINQIDGLDSQIAASQAPALRVKMEPNDVISLDSDDEVMFVSEAKVSKAVRYSEPARATKPVVLNMNEDLQEVRELQKLREEKENLQRDIELLEKKRKMDEITRKIEDAEARAKRIKTE</sequence>
<accession>A0A4Z1F4R2</accession>
<evidence type="ECO:0000313" key="3">
    <source>
        <dbReference type="EMBL" id="TGO17793.1"/>
    </source>
</evidence>
<keyword evidence="4" id="KW-1185">Reference proteome</keyword>
<organism evidence="3 4">
    <name type="scientific">Botrytis paeoniae</name>
    <dbReference type="NCBI Taxonomy" id="278948"/>
    <lineage>
        <taxon>Eukaryota</taxon>
        <taxon>Fungi</taxon>
        <taxon>Dikarya</taxon>
        <taxon>Ascomycota</taxon>
        <taxon>Pezizomycotina</taxon>
        <taxon>Leotiomycetes</taxon>
        <taxon>Helotiales</taxon>
        <taxon>Sclerotiniaceae</taxon>
        <taxon>Botrytis</taxon>
    </lineage>
</organism>
<comment type="caution">
    <text evidence="3">The sequence shown here is derived from an EMBL/GenBank/DDBJ whole genome shotgun (WGS) entry which is preliminary data.</text>
</comment>
<proteinExistence type="predicted"/>
<dbReference type="EMBL" id="PQXI01000406">
    <property type="protein sequence ID" value="TGO17793.1"/>
    <property type="molecule type" value="Genomic_DNA"/>
</dbReference>
<dbReference type="Proteomes" id="UP000297910">
    <property type="component" value="Unassembled WGS sequence"/>
</dbReference>
<evidence type="ECO:0000256" key="1">
    <source>
        <dbReference type="SAM" id="Coils"/>
    </source>
</evidence>
<name>A0A4Z1F4R2_9HELO</name>
<reference evidence="3 4" key="1">
    <citation type="submission" date="2017-12" db="EMBL/GenBank/DDBJ databases">
        <title>Comparative genomics of Botrytis spp.</title>
        <authorList>
            <person name="Valero-Jimenez C.A."/>
            <person name="Tapia P."/>
            <person name="Veloso J."/>
            <person name="Silva-Moreno E."/>
            <person name="Staats M."/>
            <person name="Valdes J.H."/>
            <person name="Van Kan J.A.L."/>
        </authorList>
    </citation>
    <scope>NUCLEOTIDE SEQUENCE [LARGE SCALE GENOMIC DNA]</scope>
    <source>
        <strain evidence="3 4">Bp0003</strain>
    </source>
</reference>
<dbReference type="AlphaFoldDB" id="A0A4Z1F4R2"/>
<evidence type="ECO:0000313" key="4">
    <source>
        <dbReference type="Proteomes" id="UP000297910"/>
    </source>
</evidence>
<feature type="coiled-coil region" evidence="1">
    <location>
        <begin position="366"/>
        <end position="419"/>
    </location>
</feature>
<gene>
    <name evidence="3" type="ORF">BPAE_0408g00010</name>
</gene>
<protein>
    <submittedName>
        <fullName evidence="3">Uncharacterized protein</fullName>
    </submittedName>
</protein>
<feature type="region of interest" description="Disordered" evidence="2">
    <location>
        <begin position="187"/>
        <end position="208"/>
    </location>
</feature>
<evidence type="ECO:0000256" key="2">
    <source>
        <dbReference type="SAM" id="MobiDB-lite"/>
    </source>
</evidence>
<keyword evidence="1" id="KW-0175">Coiled coil</keyword>